<feature type="non-terminal residue" evidence="1">
    <location>
        <position position="56"/>
    </location>
</feature>
<dbReference type="SUPFAM" id="SSF58069">
    <property type="entry name" value="Virus ectodomain"/>
    <property type="match status" value="1"/>
</dbReference>
<keyword evidence="3" id="KW-1185">Reference proteome</keyword>
<feature type="non-terminal residue" evidence="1">
    <location>
        <position position="1"/>
    </location>
</feature>
<reference evidence="1 3" key="1">
    <citation type="submission" date="2014-04" db="EMBL/GenBank/DDBJ databases">
        <title>Genome evolution of avian class.</title>
        <authorList>
            <person name="Zhang G."/>
            <person name="Li C."/>
        </authorList>
    </citation>
    <scope>NUCLEOTIDE SEQUENCE [LARGE SCALE GENOMIC DNA]</scope>
    <source>
        <strain evidence="1">BGI_Z169</strain>
    </source>
</reference>
<evidence type="ECO:0000313" key="3">
    <source>
        <dbReference type="Proteomes" id="UP000053119"/>
    </source>
</evidence>
<dbReference type="AlphaFoldDB" id="A0A091IP86"/>
<dbReference type="EMBL" id="KK501725">
    <property type="protein sequence ID" value="KFP17290.1"/>
    <property type="molecule type" value="Genomic_DNA"/>
</dbReference>
<protein>
    <submittedName>
        <fullName evidence="1">Uncharacterized protein</fullName>
    </submittedName>
</protein>
<proteinExistence type="predicted"/>
<sequence length="56" mass="6367">AAIDFLLLAQGHGCEDFDGMCCFNLSDHSESIHQSIALMKKNLEKIQKDTSPWDKW</sequence>
<evidence type="ECO:0000313" key="2">
    <source>
        <dbReference type="EMBL" id="KFP17290.1"/>
    </source>
</evidence>
<dbReference type="Proteomes" id="UP000053119">
    <property type="component" value="Unassembled WGS sequence"/>
</dbReference>
<dbReference type="Gene3D" id="1.10.287.210">
    <property type="match status" value="1"/>
</dbReference>
<gene>
    <name evidence="2" type="ORF">Z169_08713</name>
    <name evidence="1" type="ORF">Z169_14166</name>
</gene>
<name>A0A091IP86_EGRGA</name>
<organism evidence="1 3">
    <name type="scientific">Egretta garzetta</name>
    <name type="common">Little egret</name>
    <dbReference type="NCBI Taxonomy" id="188379"/>
    <lineage>
        <taxon>Eukaryota</taxon>
        <taxon>Metazoa</taxon>
        <taxon>Chordata</taxon>
        <taxon>Craniata</taxon>
        <taxon>Vertebrata</taxon>
        <taxon>Euteleostomi</taxon>
        <taxon>Archelosauria</taxon>
        <taxon>Archosauria</taxon>
        <taxon>Dinosauria</taxon>
        <taxon>Saurischia</taxon>
        <taxon>Theropoda</taxon>
        <taxon>Coelurosauria</taxon>
        <taxon>Aves</taxon>
        <taxon>Neognathae</taxon>
        <taxon>Neoaves</taxon>
        <taxon>Aequornithes</taxon>
        <taxon>Pelecaniformes</taxon>
        <taxon>Ardeidae</taxon>
        <taxon>Egretta</taxon>
    </lineage>
</organism>
<accession>A0A091IP86</accession>
<dbReference type="EMBL" id="KK500773">
    <property type="protein sequence ID" value="KFP10167.1"/>
    <property type="molecule type" value="Genomic_DNA"/>
</dbReference>
<evidence type="ECO:0000313" key="1">
    <source>
        <dbReference type="EMBL" id="KFP10167.1"/>
    </source>
</evidence>